<comment type="caution">
    <text evidence="1">The sequence shown here is derived from an EMBL/GenBank/DDBJ whole genome shotgun (WGS) entry which is preliminary data.</text>
</comment>
<proteinExistence type="predicted"/>
<keyword evidence="2" id="KW-1185">Reference proteome</keyword>
<dbReference type="EMBL" id="JAENHL010000008">
    <property type="protein sequence ID" value="MBK1870583.1"/>
    <property type="molecule type" value="Genomic_DNA"/>
</dbReference>
<sequence>MLARLFGFLAVALCLCTSAVFAADSEVLRFSVRGKPVAQMSMAELKQKLPVTEITVWEPHEDKNVTYEGFEIGKLFAAVYGDTWKEIDEVLFTCVDGYQPVLPMDRFTRHAGYLVYRRQDQTVFNVQNRFQNEKDVPLGPYYLVWDNLNSEELRADGANGWPYQVVGIDLVNFVDRFPRLSPPEDASAQAKKGFVAFRENCMACHTVNGEGGDKAPELNYPVSVTEYVPDAWLRKWIMDPRTIRYNATMPAFAAHPQRDALIDDVLAYLKTMAGHKQKPD</sequence>
<evidence type="ECO:0000313" key="1">
    <source>
        <dbReference type="EMBL" id="MBK1870583.1"/>
    </source>
</evidence>
<protein>
    <submittedName>
        <fullName evidence="1">C-type cytochrome</fullName>
    </submittedName>
</protein>
<organism evidence="1 2">
    <name type="scientific">Taklimakanibacter albus</name>
    <dbReference type="NCBI Taxonomy" id="2800327"/>
    <lineage>
        <taxon>Bacteria</taxon>
        <taxon>Pseudomonadati</taxon>
        <taxon>Pseudomonadota</taxon>
        <taxon>Alphaproteobacteria</taxon>
        <taxon>Hyphomicrobiales</taxon>
        <taxon>Aestuariivirgaceae</taxon>
        <taxon>Taklimakanibacter</taxon>
    </lineage>
</organism>
<reference evidence="1" key="1">
    <citation type="submission" date="2021-01" db="EMBL/GenBank/DDBJ databases">
        <authorList>
            <person name="Sun Q."/>
        </authorList>
    </citation>
    <scope>NUCLEOTIDE SEQUENCE</scope>
    <source>
        <strain evidence="1">YIM B02566</strain>
    </source>
</reference>
<evidence type="ECO:0000313" key="2">
    <source>
        <dbReference type="Proteomes" id="UP000616151"/>
    </source>
</evidence>
<accession>A0ACC5RD63</accession>
<name>A0ACC5RD63_9HYPH</name>
<dbReference type="Proteomes" id="UP000616151">
    <property type="component" value="Unassembled WGS sequence"/>
</dbReference>
<gene>
    <name evidence="1" type="ORF">JHL16_29735</name>
</gene>